<dbReference type="NCBIfam" id="NF006264">
    <property type="entry name" value="PRK08411.1"/>
    <property type="match status" value="1"/>
</dbReference>
<dbReference type="InterPro" id="IPR046358">
    <property type="entry name" value="Flagellin_C"/>
</dbReference>
<dbReference type="GO" id="GO:0009288">
    <property type="term" value="C:bacterial-type flagellum"/>
    <property type="evidence" value="ECO:0007669"/>
    <property type="project" value="UniProtKB-SubCell"/>
</dbReference>
<dbReference type="SUPFAM" id="SSF64518">
    <property type="entry name" value="Phase 1 flagellin"/>
    <property type="match status" value="1"/>
</dbReference>
<accession>A0A5L8Z8R7</accession>
<keyword evidence="2 4" id="KW-0964">Secreted</keyword>
<dbReference type="Gene3D" id="6.10.10.10">
    <property type="entry name" value="Flagellar export chaperone, C-terminal domain"/>
    <property type="match status" value="1"/>
</dbReference>
<dbReference type="Gene3D" id="3.30.70.2120">
    <property type="match status" value="1"/>
</dbReference>
<evidence type="ECO:0000256" key="1">
    <source>
        <dbReference type="ARBA" id="ARBA00005709"/>
    </source>
</evidence>
<proteinExistence type="inferred from homology"/>
<dbReference type="Pfam" id="PF07196">
    <property type="entry name" value="Flagellin_IN"/>
    <property type="match status" value="2"/>
</dbReference>
<dbReference type="Pfam" id="PF00700">
    <property type="entry name" value="Flagellin_C"/>
    <property type="match status" value="1"/>
</dbReference>
<dbReference type="InterPro" id="IPR001029">
    <property type="entry name" value="Flagellin_N"/>
</dbReference>
<protein>
    <recommendedName>
        <fullName evidence="4">Flagellin</fullName>
    </recommendedName>
</protein>
<comment type="caution">
    <text evidence="7">The sequence shown here is derived from an EMBL/GenBank/DDBJ whole genome shotgun (WGS) entry which is preliminary data.</text>
</comment>
<keyword evidence="7" id="KW-0966">Cell projection</keyword>
<dbReference type="Pfam" id="PF00669">
    <property type="entry name" value="Flagellin_N"/>
    <property type="match status" value="1"/>
</dbReference>
<keyword evidence="7" id="KW-0969">Cilium</keyword>
<keyword evidence="3 4" id="KW-0975">Bacterial flagellum</keyword>
<evidence type="ECO:0000259" key="6">
    <source>
        <dbReference type="Pfam" id="PF00700"/>
    </source>
</evidence>
<comment type="function">
    <text evidence="4">Flagellin is the subunit protein which polymerizes to form the filaments of bacterial flagella.</text>
</comment>
<evidence type="ECO:0000259" key="5">
    <source>
        <dbReference type="Pfam" id="PF00669"/>
    </source>
</evidence>
<dbReference type="PRINTS" id="PR00207">
    <property type="entry name" value="FLAGELLIN"/>
</dbReference>
<comment type="similarity">
    <text evidence="1 4">Belongs to the bacterial flagellin family.</text>
</comment>
<dbReference type="PANTHER" id="PTHR42792:SF2">
    <property type="entry name" value="FLAGELLIN"/>
    <property type="match status" value="1"/>
</dbReference>
<evidence type="ECO:0000256" key="2">
    <source>
        <dbReference type="ARBA" id="ARBA00022525"/>
    </source>
</evidence>
<dbReference type="AlphaFoldDB" id="A0A5L8Z8R7"/>
<dbReference type="GO" id="GO:0005576">
    <property type="term" value="C:extracellular region"/>
    <property type="evidence" value="ECO:0007669"/>
    <property type="project" value="UniProtKB-SubCell"/>
</dbReference>
<dbReference type="Gene3D" id="1.20.1330.10">
    <property type="entry name" value="f41 fragment of flagellin, N-terminal domain"/>
    <property type="match status" value="1"/>
</dbReference>
<organism evidence="7">
    <name type="scientific">Campylobacter upsaliensis</name>
    <dbReference type="NCBI Taxonomy" id="28080"/>
    <lineage>
        <taxon>Bacteria</taxon>
        <taxon>Pseudomonadati</taxon>
        <taxon>Campylobacterota</taxon>
        <taxon>Epsilonproteobacteria</taxon>
        <taxon>Campylobacterales</taxon>
        <taxon>Campylobacteraceae</taxon>
        <taxon>Campylobacter</taxon>
    </lineage>
</organism>
<evidence type="ECO:0000256" key="3">
    <source>
        <dbReference type="ARBA" id="ARBA00023143"/>
    </source>
</evidence>
<sequence length="610" mass="63318">MGFRINTNVAALNAKANSDLNSKSLDASLSRLSSGLRINSAADDASGMAIADSLRSQASTLGQAINNGNDALGILQTADKAMDEQLKILDTIKTKATQAAQDGQSLKTRTMLQADINRLMEELDNIANTTSFNGKQLLSGGFINQEFQIGSQSNQTIKATIGPTQSSKIGLTRFETGAQVIQSGTANMTIKNYNGIDDFKFQSVKISTSVGTGLGALAEEINRVADRTGVRATFNVQTVGGRQVMAGSTNDNFAINGVKIGKVAYENADKNGSLIAAINAVKDTTGVQAALDEEGKLVLTSADGRGIKITGAIGAGAGIATNMIENYGRLSLVKNDGRDIAIEGTGFGFENDKLVSQASVSLRETKGQISKDLAEAMGFNSVERLGSIQIGVSALSVLEGSGMSTITTLVNNAGSGFSQWVTSKISNVGQMIDIGPGLGKLTTMSFTALGIGGLSALAFSAVYTVAINALSTVRGDLLVGSQQAGGLSVALSALGVTRETKRNDNIGQVQTAGVTTLKGAMAVMDVVETATINLDQIRADIGSVQNQISATINNITVTQVNVKAAESNIRDVDFASESANYSKANILAQSGAYAMAQANASQQNVLRLLQ</sequence>
<feature type="domain" description="Flagellin N-terminal" evidence="5">
    <location>
        <begin position="5"/>
        <end position="140"/>
    </location>
</feature>
<name>A0A5L8Z8R7_CAMUP</name>
<dbReference type="EMBL" id="AACSBQ010000011">
    <property type="protein sequence ID" value="EAL8903442.1"/>
    <property type="molecule type" value="Genomic_DNA"/>
</dbReference>
<gene>
    <name evidence="7" type="ORF">D0B03_03825</name>
</gene>
<keyword evidence="7" id="KW-0282">Flagellum</keyword>
<feature type="domain" description="Flagellin C-terminal" evidence="6">
    <location>
        <begin position="524"/>
        <end position="609"/>
    </location>
</feature>
<evidence type="ECO:0000313" key="7">
    <source>
        <dbReference type="EMBL" id="EAL8903442.1"/>
    </source>
</evidence>
<dbReference type="PANTHER" id="PTHR42792">
    <property type="entry name" value="FLAGELLIN"/>
    <property type="match status" value="1"/>
</dbReference>
<evidence type="ECO:0000256" key="4">
    <source>
        <dbReference type="RuleBase" id="RU362073"/>
    </source>
</evidence>
<reference evidence="7" key="1">
    <citation type="submission" date="2018-08" db="EMBL/GenBank/DDBJ databases">
        <authorList>
            <consortium name="PulseNet: The National Subtyping Network for Foodborne Disease Surveillance"/>
            <person name="Tarr C.L."/>
            <person name="Trees E."/>
            <person name="Katz L.S."/>
            <person name="Carleton-Romer H.A."/>
            <person name="Stroika S."/>
            <person name="Kucerova Z."/>
            <person name="Roache K.F."/>
            <person name="Sabol A.L."/>
            <person name="Besser J."/>
            <person name="Gerner-Smidt P."/>
        </authorList>
    </citation>
    <scope>NUCLEOTIDE SEQUENCE</scope>
    <source>
        <strain evidence="7">PNUSAC005770</strain>
    </source>
</reference>
<dbReference type="InterPro" id="IPR010810">
    <property type="entry name" value="Flagellin_hook_IN_motif"/>
</dbReference>
<dbReference type="InterPro" id="IPR001492">
    <property type="entry name" value="Flagellin"/>
</dbReference>
<dbReference type="InterPro" id="IPR042187">
    <property type="entry name" value="Flagellin_C_sub2"/>
</dbReference>
<comment type="subcellular location">
    <subcellularLocation>
        <location evidence="4">Secreted</location>
    </subcellularLocation>
    <subcellularLocation>
        <location evidence="4">Bacterial flagellum</location>
    </subcellularLocation>
</comment>
<dbReference type="GO" id="GO:0005198">
    <property type="term" value="F:structural molecule activity"/>
    <property type="evidence" value="ECO:0007669"/>
    <property type="project" value="UniProtKB-UniRule"/>
</dbReference>